<dbReference type="Proteomes" id="UP000199403">
    <property type="component" value="Unassembled WGS sequence"/>
</dbReference>
<dbReference type="InterPro" id="IPR029377">
    <property type="entry name" value="TMEM220"/>
</dbReference>
<evidence type="ECO:0000313" key="3">
    <source>
        <dbReference type="Proteomes" id="UP000199403"/>
    </source>
</evidence>
<dbReference type="EMBL" id="FNZH01000002">
    <property type="protein sequence ID" value="SEJ12305.1"/>
    <property type="molecule type" value="Genomic_DNA"/>
</dbReference>
<feature type="transmembrane region" description="Helical" evidence="1">
    <location>
        <begin position="7"/>
        <end position="24"/>
    </location>
</feature>
<evidence type="ECO:0000313" key="2">
    <source>
        <dbReference type="EMBL" id="SEJ12305.1"/>
    </source>
</evidence>
<dbReference type="Pfam" id="PF15071">
    <property type="entry name" value="TMEM220"/>
    <property type="match status" value="1"/>
</dbReference>
<sequence>MSKGWKWFFGSWSVLFLLFAYWQINDPDPQWWVPLYLVASLTAGFASFGKFNVNILVFLTFSYLIAAVFFWPENISGWIGDEWKQKDLSMKTTAMEINREFFGLTTAALIFALEAIVGRRIRLLQSQDTNES</sequence>
<feature type="transmembrane region" description="Helical" evidence="1">
    <location>
        <begin position="55"/>
        <end position="72"/>
    </location>
</feature>
<keyword evidence="1" id="KW-1133">Transmembrane helix</keyword>
<protein>
    <submittedName>
        <fullName evidence="2">Transmembrane family 220, helix</fullName>
    </submittedName>
</protein>
<proteinExistence type="predicted"/>
<keyword evidence="1" id="KW-0472">Membrane</keyword>
<name>A0A1H6WIX2_9BACT</name>
<feature type="transmembrane region" description="Helical" evidence="1">
    <location>
        <begin position="30"/>
        <end position="48"/>
    </location>
</feature>
<accession>A0A1H6WIX2</accession>
<organism evidence="2 3">
    <name type="scientific">Cyclobacterium xiamenense</name>
    <dbReference type="NCBI Taxonomy" id="1297121"/>
    <lineage>
        <taxon>Bacteria</taxon>
        <taxon>Pseudomonadati</taxon>
        <taxon>Bacteroidota</taxon>
        <taxon>Cytophagia</taxon>
        <taxon>Cytophagales</taxon>
        <taxon>Cyclobacteriaceae</taxon>
        <taxon>Cyclobacterium</taxon>
    </lineage>
</organism>
<reference evidence="3" key="1">
    <citation type="submission" date="2016-10" db="EMBL/GenBank/DDBJ databases">
        <authorList>
            <person name="Varghese N."/>
            <person name="Submissions S."/>
        </authorList>
    </citation>
    <scope>NUCLEOTIDE SEQUENCE [LARGE SCALE GENOMIC DNA]</scope>
    <source>
        <strain evidence="3">IBRC-M 10761</strain>
    </source>
</reference>
<dbReference type="AlphaFoldDB" id="A0A1H6WIX2"/>
<feature type="transmembrane region" description="Helical" evidence="1">
    <location>
        <begin position="101"/>
        <end position="117"/>
    </location>
</feature>
<dbReference type="OrthoDB" id="329078at2"/>
<dbReference type="RefSeq" id="WP_092171496.1">
    <property type="nucleotide sequence ID" value="NZ_FNZH01000002.1"/>
</dbReference>
<gene>
    <name evidence="2" type="ORF">SAMN05192553_102503</name>
</gene>
<evidence type="ECO:0000256" key="1">
    <source>
        <dbReference type="SAM" id="Phobius"/>
    </source>
</evidence>
<keyword evidence="1 2" id="KW-0812">Transmembrane</keyword>
<dbReference type="STRING" id="1416801.SAMN05192553_102503"/>
<keyword evidence="3" id="KW-1185">Reference proteome</keyword>